<keyword evidence="3 9" id="KW-0633">Potassium transport</keyword>
<dbReference type="Pfam" id="PF03814">
    <property type="entry name" value="KdpA"/>
    <property type="match status" value="1"/>
</dbReference>
<dbReference type="NCBIfam" id="TIGR00680">
    <property type="entry name" value="kdpA"/>
    <property type="match status" value="1"/>
</dbReference>
<evidence type="ECO:0000256" key="3">
    <source>
        <dbReference type="ARBA" id="ARBA00022538"/>
    </source>
</evidence>
<feature type="transmembrane region" description="Helical" evidence="9">
    <location>
        <begin position="371"/>
        <end position="391"/>
    </location>
</feature>
<feature type="transmembrane region" description="Helical" evidence="9">
    <location>
        <begin position="476"/>
        <end position="500"/>
    </location>
</feature>
<dbReference type="Proteomes" id="UP000321534">
    <property type="component" value="Unassembled WGS sequence"/>
</dbReference>
<reference evidence="10 11" key="1">
    <citation type="submission" date="2019-07" db="EMBL/GenBank/DDBJ databases">
        <title>Whole genome shotgun sequence of Terrabacter aerolatus NBRC 106305.</title>
        <authorList>
            <person name="Hosoyama A."/>
            <person name="Uohara A."/>
            <person name="Ohji S."/>
            <person name="Ichikawa N."/>
        </authorList>
    </citation>
    <scope>NUCLEOTIDE SEQUENCE [LARGE SCALE GENOMIC DNA]</scope>
    <source>
        <strain evidence="10 11">NBRC 106305</strain>
    </source>
</reference>
<dbReference type="GO" id="GO:0005886">
    <property type="term" value="C:plasma membrane"/>
    <property type="evidence" value="ECO:0007669"/>
    <property type="project" value="UniProtKB-SubCell"/>
</dbReference>
<comment type="caution">
    <text evidence="10">The sequence shown here is derived from an EMBL/GenBank/DDBJ whole genome shotgun (WGS) entry which is preliminary data.</text>
</comment>
<evidence type="ECO:0000313" key="11">
    <source>
        <dbReference type="Proteomes" id="UP000321534"/>
    </source>
</evidence>
<dbReference type="GO" id="GO:0030955">
    <property type="term" value="F:potassium ion binding"/>
    <property type="evidence" value="ECO:0007669"/>
    <property type="project" value="UniProtKB-UniRule"/>
</dbReference>
<evidence type="ECO:0000256" key="8">
    <source>
        <dbReference type="ARBA" id="ARBA00023136"/>
    </source>
</evidence>
<comment type="similarity">
    <text evidence="9">Belongs to the KdpA family.</text>
</comment>
<comment type="subcellular location">
    <subcellularLocation>
        <location evidence="9">Cell membrane</location>
        <topology evidence="9">Multi-pass membrane protein</topology>
    </subcellularLocation>
</comment>
<keyword evidence="7 9" id="KW-0406">Ion transport</keyword>
<comment type="caution">
    <text evidence="9">Lacks conserved residue(s) required for the propagation of feature annotation.</text>
</comment>
<dbReference type="PANTHER" id="PTHR30607:SF2">
    <property type="entry name" value="POTASSIUM-TRANSPORTING ATPASE POTASSIUM-BINDING SUBUNIT"/>
    <property type="match status" value="1"/>
</dbReference>
<evidence type="ECO:0000313" key="10">
    <source>
        <dbReference type="EMBL" id="GEO30777.1"/>
    </source>
</evidence>
<feature type="transmembrane region" description="Helical" evidence="9">
    <location>
        <begin position="412"/>
        <end position="434"/>
    </location>
</feature>
<dbReference type="OrthoDB" id="9763796at2"/>
<keyword evidence="2 9" id="KW-1003">Cell membrane</keyword>
<comment type="function">
    <text evidence="9">Part of the high-affinity ATP-driven potassium transport (or Kdp) system, which catalyzes the hydrolysis of ATP coupled with the electrogenic transport of potassium into the cytoplasm. This subunit binds the extracellular potassium ions and delivers the ions to the membrane domain of KdpB through an intramembrane tunnel.</text>
</comment>
<proteinExistence type="inferred from homology"/>
<name>A0A512D2T3_9MICO</name>
<dbReference type="PANTHER" id="PTHR30607">
    <property type="entry name" value="POTASSIUM-TRANSPORTING ATPASE A CHAIN"/>
    <property type="match status" value="1"/>
</dbReference>
<keyword evidence="11" id="KW-1185">Reference proteome</keyword>
<dbReference type="PIRSF" id="PIRSF001294">
    <property type="entry name" value="K_ATPaseA"/>
    <property type="match status" value="1"/>
</dbReference>
<evidence type="ECO:0000256" key="6">
    <source>
        <dbReference type="ARBA" id="ARBA00022989"/>
    </source>
</evidence>
<dbReference type="AlphaFoldDB" id="A0A512D2T3"/>
<evidence type="ECO:0000256" key="7">
    <source>
        <dbReference type="ARBA" id="ARBA00023065"/>
    </source>
</evidence>
<feature type="transmembrane region" description="Helical" evidence="9">
    <location>
        <begin position="138"/>
        <end position="156"/>
    </location>
</feature>
<feature type="transmembrane region" description="Helical" evidence="9">
    <location>
        <begin position="520"/>
        <end position="541"/>
    </location>
</feature>
<keyword evidence="5 9" id="KW-0630">Potassium</keyword>
<dbReference type="InterPro" id="IPR004623">
    <property type="entry name" value="KdpA"/>
</dbReference>
<keyword evidence="4 9" id="KW-0812">Transmembrane</keyword>
<keyword evidence="6 9" id="KW-1133">Transmembrane helix</keyword>
<feature type="transmembrane region" description="Helical" evidence="9">
    <location>
        <begin position="281"/>
        <end position="301"/>
    </location>
</feature>
<keyword evidence="8 9" id="KW-0472">Membrane</keyword>
<gene>
    <name evidence="9 10" type="primary">kdpA</name>
    <name evidence="10" type="ORF">TAE01_25870</name>
</gene>
<evidence type="ECO:0000256" key="5">
    <source>
        <dbReference type="ARBA" id="ARBA00022958"/>
    </source>
</evidence>
<dbReference type="EMBL" id="BJYX01000013">
    <property type="protein sequence ID" value="GEO30777.1"/>
    <property type="molecule type" value="Genomic_DNA"/>
</dbReference>
<feature type="transmembrane region" description="Helical" evidence="9">
    <location>
        <begin position="249"/>
        <end position="269"/>
    </location>
</feature>
<dbReference type="RefSeq" id="WP_147067052.1">
    <property type="nucleotide sequence ID" value="NZ_BAAARO010000021.1"/>
</dbReference>
<evidence type="ECO:0000256" key="2">
    <source>
        <dbReference type="ARBA" id="ARBA00022475"/>
    </source>
</evidence>
<keyword evidence="1 9" id="KW-0813">Transport</keyword>
<organism evidence="10 11">
    <name type="scientific">Terrabacter aerolatus</name>
    <dbReference type="NCBI Taxonomy" id="422442"/>
    <lineage>
        <taxon>Bacteria</taxon>
        <taxon>Bacillati</taxon>
        <taxon>Actinomycetota</taxon>
        <taxon>Actinomycetes</taxon>
        <taxon>Micrococcales</taxon>
        <taxon>Intrasporangiaceae</taxon>
        <taxon>Terrabacter</taxon>
    </lineage>
</organism>
<evidence type="ECO:0000256" key="4">
    <source>
        <dbReference type="ARBA" id="ARBA00022692"/>
    </source>
</evidence>
<protein>
    <recommendedName>
        <fullName evidence="9">Potassium-transporting ATPase potassium-binding subunit</fullName>
    </recommendedName>
    <alternativeName>
        <fullName evidence="9">ATP phosphohydrolase [potassium-transporting] A chain</fullName>
    </alternativeName>
    <alternativeName>
        <fullName evidence="9">Potassium-binding and translocating subunit A</fullName>
    </alternativeName>
    <alternativeName>
        <fullName evidence="9">Potassium-translocating ATPase A chain</fullName>
    </alternativeName>
</protein>
<evidence type="ECO:0000256" key="1">
    <source>
        <dbReference type="ARBA" id="ARBA00022448"/>
    </source>
</evidence>
<evidence type="ECO:0000256" key="9">
    <source>
        <dbReference type="HAMAP-Rule" id="MF_00275"/>
    </source>
</evidence>
<feature type="transmembrane region" description="Helical" evidence="9">
    <location>
        <begin position="64"/>
        <end position="89"/>
    </location>
</feature>
<accession>A0A512D2T3</accession>
<comment type="subunit">
    <text evidence="9">The system is composed of three essential subunits: KdpA, KdpB and KdpC.</text>
</comment>
<dbReference type="HAMAP" id="MF_00275">
    <property type="entry name" value="KdpA"/>
    <property type="match status" value="1"/>
</dbReference>
<sequence length="550" mass="56830">MSDTASGLLTIAVLVAALAAVHVPLGTWMARVFTDTDRGHWRVERLVYRLCRVDPASEQRWTTYAVAVLGFSVVGIVLLFALIALQGVLPLDRGAAMNLDTALNTAVSFVTNTNWQSYAGEAGTSPLVQTLGLTVQNFVSPAVGLAVAVALVRGLARSSGSAVGNFWVDLVRGTVRVLLPLAAVAAVVLLLGGVIQNLSAPTTVPTVSGGSQVLQGGLVASQEAIKELGTNGGGYFNANSAHPFENPNAFTNLLEIFLLLVIPFSLPRTYGVLVGDRRQGWAVLGFMATLWGLMVAAVTWAEVSAAGGRLGGLEGKELRFGVWPSALFAASTTGTSTGAVNSMHESFSPLGGGGVLFSMLLGEVSPGGVGSGLYGALLLAVLTVFISGLMVGRTPELLGKQVGRREITLTALALLVMPALVLVFTGIGMVAPLVSSQMLATGPHGLTEVMYAYASAANNNGSAFAGFSADTPYVNLTLALCMFLGRFVPIVLVLALAGSLVTQRRRPVNAGTLPTHTPTFAALFVGVAVIVTGLTFFPALALGPLAEALS</sequence>
<feature type="transmembrane region" description="Helical" evidence="9">
    <location>
        <begin position="177"/>
        <end position="195"/>
    </location>
</feature>
<dbReference type="GO" id="GO:0008556">
    <property type="term" value="F:P-type potassium transmembrane transporter activity"/>
    <property type="evidence" value="ECO:0007669"/>
    <property type="project" value="InterPro"/>
</dbReference>